<dbReference type="GO" id="GO:0005886">
    <property type="term" value="C:plasma membrane"/>
    <property type="evidence" value="ECO:0007669"/>
    <property type="project" value="UniProtKB-SubCell"/>
</dbReference>
<evidence type="ECO:0000313" key="19">
    <source>
        <dbReference type="EMBL" id="EAY05052.1"/>
    </source>
</evidence>
<dbReference type="STRING" id="5722.A2EQK5"/>
<accession>A2EQK5</accession>
<evidence type="ECO:0000313" key="20">
    <source>
        <dbReference type="Proteomes" id="UP000001542"/>
    </source>
</evidence>
<reference evidence="19" key="2">
    <citation type="journal article" date="2007" name="Science">
        <title>Draft genome sequence of the sexually transmitted pathogen Trichomonas vaginalis.</title>
        <authorList>
            <person name="Carlton J.M."/>
            <person name="Hirt R.P."/>
            <person name="Silva J.C."/>
            <person name="Delcher A.L."/>
            <person name="Schatz M."/>
            <person name="Zhao Q."/>
            <person name="Wortman J.R."/>
            <person name="Bidwell S.L."/>
            <person name="Alsmark U.C.M."/>
            <person name="Besteiro S."/>
            <person name="Sicheritz-Ponten T."/>
            <person name="Noel C.J."/>
            <person name="Dacks J.B."/>
            <person name="Foster P.G."/>
            <person name="Simillion C."/>
            <person name="Van de Peer Y."/>
            <person name="Miranda-Saavedra D."/>
            <person name="Barton G.J."/>
            <person name="Westrop G.D."/>
            <person name="Mueller S."/>
            <person name="Dessi D."/>
            <person name="Fiori P.L."/>
            <person name="Ren Q."/>
            <person name="Paulsen I."/>
            <person name="Zhang H."/>
            <person name="Bastida-Corcuera F.D."/>
            <person name="Simoes-Barbosa A."/>
            <person name="Brown M.T."/>
            <person name="Hayes R.D."/>
            <person name="Mukherjee M."/>
            <person name="Okumura C.Y."/>
            <person name="Schneider R."/>
            <person name="Smith A.J."/>
            <person name="Vanacova S."/>
            <person name="Villalvazo M."/>
            <person name="Haas B.J."/>
            <person name="Pertea M."/>
            <person name="Feldblyum T.V."/>
            <person name="Utterback T.R."/>
            <person name="Shu C.L."/>
            <person name="Osoegawa K."/>
            <person name="de Jong P.J."/>
            <person name="Hrdy I."/>
            <person name="Horvathova L."/>
            <person name="Zubacova Z."/>
            <person name="Dolezal P."/>
            <person name="Malik S.B."/>
            <person name="Logsdon J.M. Jr."/>
            <person name="Henze K."/>
            <person name="Gupta A."/>
            <person name="Wang C.C."/>
            <person name="Dunne R.L."/>
            <person name="Upcroft J.A."/>
            <person name="Upcroft P."/>
            <person name="White O."/>
            <person name="Salzberg S.L."/>
            <person name="Tang P."/>
            <person name="Chiu C.-H."/>
            <person name="Lee Y.-S."/>
            <person name="Embley T.M."/>
            <person name="Coombs G.H."/>
            <person name="Mottram J.C."/>
            <person name="Tachezy J."/>
            <person name="Fraser-Liggett C.M."/>
            <person name="Johnson P.J."/>
        </authorList>
    </citation>
    <scope>NUCLEOTIDE SEQUENCE [LARGE SCALE GENOMIC DNA]</scope>
    <source>
        <strain evidence="19">G3</strain>
    </source>
</reference>
<feature type="compositionally biased region" description="Gly residues" evidence="16">
    <location>
        <begin position="141"/>
        <end position="153"/>
    </location>
</feature>
<evidence type="ECO:0000256" key="8">
    <source>
        <dbReference type="ARBA" id="ARBA00022777"/>
    </source>
</evidence>
<feature type="domain" description="ALK/LTK-like glycine-rich" evidence="18">
    <location>
        <begin position="26"/>
        <end position="274"/>
    </location>
</feature>
<dbReference type="InterPro" id="IPR055163">
    <property type="entry name" value="ALK/LTK-like_GRD"/>
</dbReference>
<proteinExistence type="predicted"/>
<feature type="signal peptide" evidence="17">
    <location>
        <begin position="1"/>
        <end position="17"/>
    </location>
</feature>
<dbReference type="Pfam" id="PF12810">
    <property type="entry name" value="ALK_LTK_GRD"/>
    <property type="match status" value="1"/>
</dbReference>
<evidence type="ECO:0000256" key="6">
    <source>
        <dbReference type="ARBA" id="ARBA00022729"/>
    </source>
</evidence>
<dbReference type="Gene3D" id="3.80.10.10">
    <property type="entry name" value="Ribonuclease Inhibitor"/>
    <property type="match status" value="1"/>
</dbReference>
<evidence type="ECO:0000256" key="2">
    <source>
        <dbReference type="ARBA" id="ARBA00011902"/>
    </source>
</evidence>
<dbReference type="KEGG" id="tva:4762917"/>
<organism evidence="19 20">
    <name type="scientific">Trichomonas vaginalis (strain ATCC PRA-98 / G3)</name>
    <dbReference type="NCBI Taxonomy" id="412133"/>
    <lineage>
        <taxon>Eukaryota</taxon>
        <taxon>Metamonada</taxon>
        <taxon>Parabasalia</taxon>
        <taxon>Trichomonadida</taxon>
        <taxon>Trichomonadidae</taxon>
        <taxon>Trichomonas</taxon>
    </lineage>
</organism>
<dbReference type="GO" id="GO:0005524">
    <property type="term" value="F:ATP binding"/>
    <property type="evidence" value="ECO:0007669"/>
    <property type="project" value="UniProtKB-KW"/>
</dbReference>
<evidence type="ECO:0000256" key="9">
    <source>
        <dbReference type="ARBA" id="ARBA00022840"/>
    </source>
</evidence>
<protein>
    <recommendedName>
        <fullName evidence="2">receptor protein-tyrosine kinase</fullName>
        <ecNumber evidence="2">2.7.10.1</ecNumber>
    </recommendedName>
</protein>
<dbReference type="SUPFAM" id="SSF52058">
    <property type="entry name" value="L domain-like"/>
    <property type="match status" value="1"/>
</dbReference>
<dbReference type="VEuPathDB" id="TrichDB:TVAG_191480"/>
<reference evidence="19" key="1">
    <citation type="submission" date="2006-10" db="EMBL/GenBank/DDBJ databases">
        <authorList>
            <person name="Amadeo P."/>
            <person name="Zhao Q."/>
            <person name="Wortman J."/>
            <person name="Fraser-Liggett C."/>
            <person name="Carlton J."/>
        </authorList>
    </citation>
    <scope>NUCLEOTIDE SEQUENCE</scope>
    <source>
        <strain evidence="19">G3</strain>
    </source>
</reference>
<evidence type="ECO:0000256" key="3">
    <source>
        <dbReference type="ARBA" id="ARBA00022475"/>
    </source>
</evidence>
<name>A2EQK5_TRIV3</name>
<evidence type="ECO:0000256" key="4">
    <source>
        <dbReference type="ARBA" id="ARBA00022679"/>
    </source>
</evidence>
<evidence type="ECO:0000256" key="5">
    <source>
        <dbReference type="ARBA" id="ARBA00022692"/>
    </source>
</evidence>
<evidence type="ECO:0000256" key="16">
    <source>
        <dbReference type="SAM" id="MobiDB-lite"/>
    </source>
</evidence>
<dbReference type="RefSeq" id="XP_001317275.1">
    <property type="nucleotide sequence ID" value="XM_001317240.1"/>
</dbReference>
<gene>
    <name evidence="19" type="ORF">TVAG_191490</name>
</gene>
<keyword evidence="9" id="KW-0067">ATP-binding</keyword>
<evidence type="ECO:0000256" key="14">
    <source>
        <dbReference type="ARBA" id="ARBA00023170"/>
    </source>
</evidence>
<keyword evidence="10" id="KW-1133">Transmembrane helix</keyword>
<keyword evidence="11" id="KW-0472">Membrane</keyword>
<feature type="region of interest" description="Disordered" evidence="16">
    <location>
        <begin position="194"/>
        <end position="215"/>
    </location>
</feature>
<dbReference type="EC" id="2.7.10.1" evidence="2"/>
<keyword evidence="13" id="KW-1015">Disulfide bond</keyword>
<keyword evidence="7" id="KW-0547">Nucleotide-binding</keyword>
<keyword evidence="20" id="KW-1185">Reference proteome</keyword>
<feature type="compositionally biased region" description="Polar residues" evidence="16">
    <location>
        <begin position="159"/>
        <end position="168"/>
    </location>
</feature>
<evidence type="ECO:0000256" key="12">
    <source>
        <dbReference type="ARBA" id="ARBA00023137"/>
    </source>
</evidence>
<dbReference type="InterPro" id="IPR032675">
    <property type="entry name" value="LRR_dom_sf"/>
</dbReference>
<evidence type="ECO:0000256" key="10">
    <source>
        <dbReference type="ARBA" id="ARBA00022989"/>
    </source>
</evidence>
<dbReference type="Proteomes" id="UP000001542">
    <property type="component" value="Unassembled WGS sequence"/>
</dbReference>
<evidence type="ECO:0000259" key="18">
    <source>
        <dbReference type="Pfam" id="PF12810"/>
    </source>
</evidence>
<dbReference type="AlphaFoldDB" id="A2EQK5"/>
<evidence type="ECO:0000256" key="13">
    <source>
        <dbReference type="ARBA" id="ARBA00023157"/>
    </source>
</evidence>
<keyword evidence="12" id="KW-0829">Tyrosine-protein kinase</keyword>
<dbReference type="Pfam" id="PF13306">
    <property type="entry name" value="LRR_5"/>
    <property type="match status" value="1"/>
</dbReference>
<evidence type="ECO:0000256" key="7">
    <source>
        <dbReference type="ARBA" id="ARBA00022741"/>
    </source>
</evidence>
<evidence type="ECO:0000256" key="1">
    <source>
        <dbReference type="ARBA" id="ARBA00004251"/>
    </source>
</evidence>
<keyword evidence="3" id="KW-1003">Cell membrane</keyword>
<dbReference type="EMBL" id="DS113458">
    <property type="protein sequence ID" value="EAY05052.1"/>
    <property type="molecule type" value="Genomic_DNA"/>
</dbReference>
<evidence type="ECO:0000256" key="15">
    <source>
        <dbReference type="ARBA" id="ARBA00023180"/>
    </source>
</evidence>
<dbReference type="GO" id="GO:0004714">
    <property type="term" value="F:transmembrane receptor protein tyrosine kinase activity"/>
    <property type="evidence" value="ECO:0007669"/>
    <property type="project" value="UniProtKB-EC"/>
</dbReference>
<keyword evidence="4" id="KW-0808">Transferase</keyword>
<dbReference type="InterPro" id="IPR026906">
    <property type="entry name" value="LRR_5"/>
</dbReference>
<keyword evidence="8" id="KW-0418">Kinase</keyword>
<dbReference type="InterPro" id="IPR053139">
    <property type="entry name" value="Surface_bspA-like"/>
</dbReference>
<dbReference type="PANTHER" id="PTHR45661">
    <property type="entry name" value="SURFACE ANTIGEN"/>
    <property type="match status" value="1"/>
</dbReference>
<keyword evidence="5" id="KW-0812">Transmembrane</keyword>
<evidence type="ECO:0000256" key="17">
    <source>
        <dbReference type="SAM" id="SignalP"/>
    </source>
</evidence>
<evidence type="ECO:0000256" key="11">
    <source>
        <dbReference type="ARBA" id="ARBA00023136"/>
    </source>
</evidence>
<comment type="subcellular location">
    <subcellularLocation>
        <location evidence="1">Cell membrane</location>
        <topology evidence="1">Single-pass type I membrane protein</topology>
    </subcellularLocation>
</comment>
<keyword evidence="14" id="KW-0675">Receptor</keyword>
<dbReference type="PANTHER" id="PTHR45661:SF3">
    <property type="entry name" value="IG-LIKE DOMAIN-CONTAINING PROTEIN"/>
    <property type="match status" value="1"/>
</dbReference>
<keyword evidence="6 17" id="KW-0732">Signal</keyword>
<keyword evidence="15" id="KW-0325">Glycoprotein</keyword>
<dbReference type="VEuPathDB" id="TrichDB:TVAGG3_0976480"/>
<feature type="chain" id="PRO_5002643300" description="receptor protein-tyrosine kinase" evidence="17">
    <location>
        <begin position="18"/>
        <end position="441"/>
    </location>
</feature>
<feature type="region of interest" description="Disordered" evidence="16">
    <location>
        <begin position="131"/>
        <end position="171"/>
    </location>
</feature>
<sequence length="441" mass="45406">MFIYLVFLVFEASYNFSYTGSAQTKALDPGFYKFEVWGAQGGGSLNSHSGIGGKGGYSVGYLNLNEVTTVYIQVGGVGKRKENGLAEGGYNGGGCAWAGGSSYPAHGGGGGTDIRINEDNIYSRVIVAGGGGGGGEDRETGGFGGGLTGGGNSAGNYDPGTQTSSSNGGAFFQGAHTAWDGGCGGGGWYGGGTADGSQMKPTSGSEGDSNGGSGGSGYVYTESTAKNYPNGCKLTSKYYLKDASTTGGDQSILEPDGTKSTGHSGNGFARITLIDTDLNLLSSGNDYIVSGFSNRCVNVVEIKSVADGKNVVSIANNAFKNQSCIEEVKLPETIREIGSNAFENCINLVKVSFITSSSLTTIGSSAFKRCSKLNSFGDLSKVTTIGEYSFQWCLALSSLCNLSHITSIRDYCFQWCSSLNSLGDLSKVTSVGDCCFQGCGV</sequence>
<dbReference type="InParanoid" id="A2EQK5"/>